<dbReference type="Proteomes" id="UP001652642">
    <property type="component" value="Chromosome 3"/>
</dbReference>
<gene>
    <name evidence="6" type="primary">IFNGR2</name>
</gene>
<feature type="compositionally biased region" description="Polar residues" evidence="1">
    <location>
        <begin position="303"/>
        <end position="317"/>
    </location>
</feature>
<dbReference type="FunCoup" id="A0A6J0TUA4">
    <property type="interactions" value="14"/>
</dbReference>
<keyword evidence="6" id="KW-0675">Receptor</keyword>
<dbReference type="GeneID" id="110080392"/>
<dbReference type="CTD" id="3460"/>
<organism evidence="5 6">
    <name type="scientific">Pogona vitticeps</name>
    <name type="common">central bearded dragon</name>
    <dbReference type="NCBI Taxonomy" id="103695"/>
    <lineage>
        <taxon>Eukaryota</taxon>
        <taxon>Metazoa</taxon>
        <taxon>Chordata</taxon>
        <taxon>Craniata</taxon>
        <taxon>Vertebrata</taxon>
        <taxon>Euteleostomi</taxon>
        <taxon>Lepidosauria</taxon>
        <taxon>Squamata</taxon>
        <taxon>Bifurcata</taxon>
        <taxon>Unidentata</taxon>
        <taxon>Episquamata</taxon>
        <taxon>Toxicofera</taxon>
        <taxon>Iguania</taxon>
        <taxon>Acrodonta</taxon>
        <taxon>Agamidae</taxon>
        <taxon>Amphibolurinae</taxon>
        <taxon>Pogona</taxon>
    </lineage>
</organism>
<evidence type="ECO:0000313" key="6">
    <source>
        <dbReference type="RefSeq" id="XP_020651922.2"/>
    </source>
</evidence>
<evidence type="ECO:0000313" key="5">
    <source>
        <dbReference type="Proteomes" id="UP001652642"/>
    </source>
</evidence>
<dbReference type="InterPro" id="IPR050650">
    <property type="entry name" value="Type-II_Cytokine-TF_Rcpt"/>
</dbReference>
<dbReference type="InterPro" id="IPR015373">
    <property type="entry name" value="Interferon/interleukin_rcp_dom"/>
</dbReference>
<dbReference type="SMART" id="SM00060">
    <property type="entry name" value="FN3"/>
    <property type="match status" value="2"/>
</dbReference>
<keyword evidence="5" id="KW-1185">Reference proteome</keyword>
<evidence type="ECO:0000259" key="4">
    <source>
        <dbReference type="PROSITE" id="PS50853"/>
    </source>
</evidence>
<dbReference type="InterPro" id="IPR036116">
    <property type="entry name" value="FN3_sf"/>
</dbReference>
<feature type="chain" id="PRO_5045389586" evidence="3">
    <location>
        <begin position="24"/>
        <end position="325"/>
    </location>
</feature>
<evidence type="ECO:0000256" key="1">
    <source>
        <dbReference type="SAM" id="MobiDB-lite"/>
    </source>
</evidence>
<sequence>MRRLRMPLLWLWLWLCDLMLLLSAPAPESSVLPAPQNVRIESYNFKHVLRWSPVQSINGTVLYSIQRRVQSVEHWEDMNCTNIMKHECVFDTKPFCRIILRIRAEQGELRSAWSEAGPFQAAKDAILGPPRAINVTSEGNSILLRFLPPTEHSMNFDYVIYYGEKSSSINQKIHRQDTEIKFKNLKEMTEYCFQVQATLENKEGEISDLYCKETQTTETSRIISIIGIFGSLVTLTVAIFLCLLAIRKYKSVIKSLWQPPLRIPSHYEEDLLNAGMVMEDQFRNCTENDHSDTVSVTSNASLSQMQTNSSTNENQVHISEVEEHG</sequence>
<feature type="domain" description="Fibronectin type-III" evidence="4">
    <location>
        <begin position="129"/>
        <end position="219"/>
    </location>
</feature>
<feature type="transmembrane region" description="Helical" evidence="2">
    <location>
        <begin position="222"/>
        <end position="246"/>
    </location>
</feature>
<keyword evidence="2" id="KW-0472">Membrane</keyword>
<name>A0A6J0TUA4_9SAUR</name>
<dbReference type="CDD" id="cd00063">
    <property type="entry name" value="FN3"/>
    <property type="match status" value="2"/>
</dbReference>
<dbReference type="InterPro" id="IPR013783">
    <property type="entry name" value="Ig-like_fold"/>
</dbReference>
<evidence type="ECO:0000256" key="3">
    <source>
        <dbReference type="SAM" id="SignalP"/>
    </source>
</evidence>
<dbReference type="GO" id="GO:0005886">
    <property type="term" value="C:plasma membrane"/>
    <property type="evidence" value="ECO:0007669"/>
    <property type="project" value="TreeGrafter"/>
</dbReference>
<dbReference type="GO" id="GO:0004896">
    <property type="term" value="F:cytokine receptor activity"/>
    <property type="evidence" value="ECO:0007669"/>
    <property type="project" value="TreeGrafter"/>
</dbReference>
<proteinExistence type="predicted"/>
<dbReference type="KEGG" id="pvt:110080392"/>
<keyword evidence="2" id="KW-0812">Transmembrane</keyword>
<keyword evidence="3" id="KW-0732">Signal</keyword>
<dbReference type="PANTHER" id="PTHR20859:SF46">
    <property type="entry name" value="INTERFERON GAMMA RECEPTOR 2"/>
    <property type="match status" value="1"/>
</dbReference>
<dbReference type="SUPFAM" id="SSF49265">
    <property type="entry name" value="Fibronectin type III"/>
    <property type="match status" value="2"/>
</dbReference>
<dbReference type="InParanoid" id="A0A6J0TUA4"/>
<dbReference type="Pfam" id="PF09294">
    <property type="entry name" value="Interfer-bind"/>
    <property type="match status" value="1"/>
</dbReference>
<protein>
    <submittedName>
        <fullName evidence="6">Interferon gamma receptor 2 isoform X1</fullName>
    </submittedName>
</protein>
<dbReference type="OrthoDB" id="9932619at2759"/>
<dbReference type="Pfam" id="PF01108">
    <property type="entry name" value="Tissue_fac"/>
    <property type="match status" value="1"/>
</dbReference>
<keyword evidence="2" id="KW-1133">Transmembrane helix</keyword>
<evidence type="ECO:0000256" key="2">
    <source>
        <dbReference type="SAM" id="Phobius"/>
    </source>
</evidence>
<feature type="signal peptide" evidence="3">
    <location>
        <begin position="1"/>
        <end position="23"/>
    </location>
</feature>
<dbReference type="RefSeq" id="XP_020651922.2">
    <property type="nucleotide sequence ID" value="XM_020796263.2"/>
</dbReference>
<feature type="region of interest" description="Disordered" evidence="1">
    <location>
        <begin position="303"/>
        <end position="325"/>
    </location>
</feature>
<accession>A0A6J0TUA4</accession>
<dbReference type="PROSITE" id="PS50853">
    <property type="entry name" value="FN3"/>
    <property type="match status" value="1"/>
</dbReference>
<dbReference type="PANTHER" id="PTHR20859">
    <property type="entry name" value="INTERFERON/INTERLEUKIN RECEPTOR"/>
    <property type="match status" value="1"/>
</dbReference>
<dbReference type="Gene3D" id="2.60.40.10">
    <property type="entry name" value="Immunoglobulins"/>
    <property type="match status" value="2"/>
</dbReference>
<dbReference type="AlphaFoldDB" id="A0A6J0TUA4"/>
<dbReference type="InterPro" id="IPR003961">
    <property type="entry name" value="FN3_dom"/>
</dbReference>
<reference evidence="6" key="1">
    <citation type="submission" date="2025-08" db="UniProtKB">
        <authorList>
            <consortium name="RefSeq"/>
        </authorList>
    </citation>
    <scope>IDENTIFICATION</scope>
</reference>